<sequence length="45" mass="4811">MVFAGRTSLVESLRSLAELIEKLAESSSVLAQNPIQVGGIPEIKQ</sequence>
<dbReference type="Proteomes" id="UP001178288">
    <property type="component" value="Chromosome"/>
</dbReference>
<name>A0AA95MJX0_9BACI</name>
<dbReference type="EMBL" id="CP126114">
    <property type="protein sequence ID" value="WHY85219.1"/>
    <property type="molecule type" value="Genomic_DNA"/>
</dbReference>
<dbReference type="KEGG" id="nnv:QNH39_21775"/>
<dbReference type="RefSeq" id="WP_156482278.1">
    <property type="nucleotide sequence ID" value="NZ_CP126114.1"/>
</dbReference>
<proteinExistence type="predicted"/>
<evidence type="ECO:0000313" key="1">
    <source>
        <dbReference type="EMBL" id="WHY85219.1"/>
    </source>
</evidence>
<evidence type="ECO:0000313" key="2">
    <source>
        <dbReference type="Proteomes" id="UP001178288"/>
    </source>
</evidence>
<gene>
    <name evidence="1" type="ORF">QNH39_21775</name>
</gene>
<keyword evidence="2" id="KW-1185">Reference proteome</keyword>
<reference evidence="1" key="1">
    <citation type="submission" date="2023-05" db="EMBL/GenBank/DDBJ databases">
        <title>Comparative genomics of Bacillaceae isolates and their secondary metabolite potential.</title>
        <authorList>
            <person name="Song L."/>
            <person name="Nielsen L.J."/>
            <person name="Mohite O."/>
            <person name="Xu X."/>
            <person name="Weber T."/>
            <person name="Kovacs A.T."/>
        </authorList>
    </citation>
    <scope>NUCLEOTIDE SEQUENCE</scope>
    <source>
        <strain evidence="1">XLM17</strain>
    </source>
</reference>
<accession>A0AA95MJX0</accession>
<organism evidence="1 2">
    <name type="scientific">Neobacillus novalis</name>
    <dbReference type="NCBI Taxonomy" id="220687"/>
    <lineage>
        <taxon>Bacteria</taxon>
        <taxon>Bacillati</taxon>
        <taxon>Bacillota</taxon>
        <taxon>Bacilli</taxon>
        <taxon>Bacillales</taxon>
        <taxon>Bacillaceae</taxon>
        <taxon>Neobacillus</taxon>
    </lineage>
</organism>
<protein>
    <submittedName>
        <fullName evidence="1">Uncharacterized protein</fullName>
    </submittedName>
</protein>
<dbReference type="AlphaFoldDB" id="A0AA95MJX0"/>